<proteinExistence type="inferred from homology"/>
<keyword evidence="10" id="KW-1185">Reference proteome</keyword>
<dbReference type="EC" id="1.7.99.1" evidence="8"/>
<feature type="binding site" description="via persulfide group" evidence="8">
    <location>
        <position position="395"/>
    </location>
    <ligand>
        <name>hybrid [4Fe-2O-2S] cluster</name>
        <dbReference type="ChEBI" id="CHEBI:60519"/>
    </ligand>
</feature>
<dbReference type="FunFam" id="3.40.50.2030:FF:000001">
    <property type="entry name" value="Hydroxylamine reductase"/>
    <property type="match status" value="1"/>
</dbReference>
<reference evidence="10" key="1">
    <citation type="submission" date="2016-10" db="EMBL/GenBank/DDBJ databases">
        <authorList>
            <person name="Varghese N."/>
            <person name="Submissions S."/>
        </authorList>
    </citation>
    <scope>NUCLEOTIDE SEQUENCE [LARGE SCALE GENOMIC DNA]</scope>
    <source>
        <strain evidence="10">DSM 173</strain>
    </source>
</reference>
<dbReference type="PANTHER" id="PTHR30109">
    <property type="entry name" value="HYDROXYLAMINE REDUCTASE"/>
    <property type="match status" value="1"/>
</dbReference>
<feature type="binding site" evidence="8">
    <location>
        <position position="485"/>
    </location>
    <ligand>
        <name>hybrid [4Fe-2O-2S] cluster</name>
        <dbReference type="ChEBI" id="CHEBI:60519"/>
    </ligand>
</feature>
<keyword evidence="3 8" id="KW-0001">2Fe-2S</keyword>
<keyword evidence="6 8" id="KW-0408">Iron</keyword>
<dbReference type="OrthoDB" id="9761526at2"/>
<dbReference type="InterPro" id="IPR016100">
    <property type="entry name" value="Prismane_a-bundle"/>
</dbReference>
<comment type="similarity">
    <text evidence="8">Belongs to the HCP family.</text>
</comment>
<sequence>MSMFCFQCEEASKGFGCTTKGVCGKHSTTAQLQDLLVYLLKGLAIVADEAIQQGQPDTSVGRFIAEALFMTITNANFDDARLEAKIQAIIARRDALKTALNYSSNLDAVNWSGTPDQYNAKAVIVGVLSQMNEDVRSLHELLVYGLKGMAAYVDHAAILGFEKTEINTFIITGLAASLTESDLQTLIGWVLKCGEFGVTAMALLDEANTSTYGNPEITTVNLGVRTNPGILISGHDLKDIEELLQQTAGTGIDVYTHSEMLPAHYYPAFKKYSHFVGNYGNAWWEQDKDFASFNGPILMTTNCITPVKDAYRDRIFTTGQAGWPGALHIADRPQGGTKDFSPLIERAKTCAPPIELEQRHIVGGFAHAQVMALADQVLDAVKSGAIKRFIVMGGCDGRHKQRSYYTDVAKALPKEAVILTAGCAKYRYNKLDLGDINGIPRLLDAGQCNDSYSLAYIALKLKEIFGVKDINELPISYDIAWYEQKAIIVLLALLYLGVKHIRLGPTLPAFLSPNVAKVLIEQFDIKPIGEVEADVRAMMAAA</sequence>
<dbReference type="EMBL" id="FNOW01000011">
    <property type="protein sequence ID" value="SDX72927.1"/>
    <property type="molecule type" value="Genomic_DNA"/>
</dbReference>
<dbReference type="AlphaFoldDB" id="A0A1H3E2R6"/>
<evidence type="ECO:0000313" key="9">
    <source>
        <dbReference type="EMBL" id="SDX72927.1"/>
    </source>
</evidence>
<dbReference type="InterPro" id="IPR010048">
    <property type="entry name" value="Hydroxylam_reduct"/>
</dbReference>
<evidence type="ECO:0000256" key="1">
    <source>
        <dbReference type="ARBA" id="ARBA00004496"/>
    </source>
</evidence>
<comment type="function">
    <text evidence="8">Catalyzes the reduction of hydroxylamine to form NH(3) and H(2)O.</text>
</comment>
<dbReference type="GO" id="GO:0051537">
    <property type="term" value="F:2 iron, 2 sulfur cluster binding"/>
    <property type="evidence" value="ECO:0007669"/>
    <property type="project" value="UniProtKB-KW"/>
</dbReference>
<dbReference type="HAMAP" id="MF_00069">
    <property type="entry name" value="Hydroxylam_reduct"/>
    <property type="match status" value="1"/>
</dbReference>
<feature type="binding site" evidence="8">
    <location>
        <position position="5"/>
    </location>
    <ligand>
        <name>[2Fe-2S] cluster</name>
        <dbReference type="ChEBI" id="CHEBI:190135"/>
    </ligand>
</feature>
<feature type="binding site" evidence="8">
    <location>
        <position position="448"/>
    </location>
    <ligand>
        <name>hybrid [4Fe-2O-2S] cluster</name>
        <dbReference type="ChEBI" id="CHEBI:60519"/>
    </ligand>
</feature>
<evidence type="ECO:0000256" key="7">
    <source>
        <dbReference type="ARBA" id="ARBA00023014"/>
    </source>
</evidence>
<protein>
    <recommendedName>
        <fullName evidence="8">Hydroxylamine reductase</fullName>
        <ecNumber evidence="8">1.7.99.1</ecNumber>
    </recommendedName>
    <alternativeName>
        <fullName evidence="8">Hybrid-cluster protein</fullName>
        <shortName evidence="8">HCP</shortName>
    </alternativeName>
    <alternativeName>
        <fullName evidence="8">Prismane protein</fullName>
    </alternativeName>
</protein>
<feature type="binding site" evidence="8">
    <location>
        <position position="235"/>
    </location>
    <ligand>
        <name>hybrid [4Fe-2O-2S] cluster</name>
        <dbReference type="ChEBI" id="CHEBI:60519"/>
    </ligand>
</feature>
<dbReference type="Proteomes" id="UP000198672">
    <property type="component" value="Unassembled WGS sequence"/>
</dbReference>
<comment type="cofactor">
    <cofactor evidence="8">
        <name>[2Fe-2S] cluster</name>
        <dbReference type="ChEBI" id="CHEBI:190135"/>
    </cofactor>
    <text evidence="8">Binds 1 [2Fe-2S] cluster.</text>
</comment>
<comment type="catalytic activity">
    <reaction evidence="8">
        <text>A + NH4(+) + H2O = hydroxylamine + AH2 + H(+)</text>
        <dbReference type="Rhea" id="RHEA:22052"/>
        <dbReference type="ChEBI" id="CHEBI:13193"/>
        <dbReference type="ChEBI" id="CHEBI:15377"/>
        <dbReference type="ChEBI" id="CHEBI:15378"/>
        <dbReference type="ChEBI" id="CHEBI:15429"/>
        <dbReference type="ChEBI" id="CHEBI:17499"/>
        <dbReference type="ChEBI" id="CHEBI:28938"/>
        <dbReference type="EC" id="1.7.99.1"/>
    </reaction>
</comment>
<dbReference type="PIRSF" id="PIRSF000076">
    <property type="entry name" value="HCP"/>
    <property type="match status" value="1"/>
</dbReference>
<dbReference type="RefSeq" id="WP_091332749.1">
    <property type="nucleotide sequence ID" value="NZ_FNOW01000011.1"/>
</dbReference>
<evidence type="ECO:0000256" key="5">
    <source>
        <dbReference type="ARBA" id="ARBA00023002"/>
    </source>
</evidence>
<feature type="binding site" evidence="8">
    <location>
        <position position="303"/>
    </location>
    <ligand>
        <name>hybrid [4Fe-2O-2S] cluster</name>
        <dbReference type="ChEBI" id="CHEBI:60519"/>
    </ligand>
</feature>
<keyword evidence="7 8" id="KW-0411">Iron-sulfur</keyword>
<dbReference type="GO" id="GO:0050418">
    <property type="term" value="F:hydroxylamine reductase activity"/>
    <property type="evidence" value="ECO:0007669"/>
    <property type="project" value="UniProtKB-UniRule"/>
</dbReference>
<dbReference type="InterPro" id="IPR016099">
    <property type="entry name" value="Prismane-like_a/b-sand"/>
</dbReference>
<dbReference type="Gene3D" id="3.40.50.2030">
    <property type="match status" value="2"/>
</dbReference>
<comment type="subcellular location">
    <subcellularLocation>
        <location evidence="1 8">Cytoplasm</location>
    </subcellularLocation>
</comment>
<dbReference type="GO" id="GO:0046872">
    <property type="term" value="F:metal ion binding"/>
    <property type="evidence" value="ECO:0007669"/>
    <property type="project" value="UniProtKB-KW"/>
</dbReference>
<feature type="binding site" evidence="8">
    <location>
        <position position="259"/>
    </location>
    <ligand>
        <name>hybrid [4Fe-2O-2S] cluster</name>
        <dbReference type="ChEBI" id="CHEBI:60519"/>
    </ligand>
</feature>
<accession>A0A1H3E2R6</accession>
<dbReference type="FunFam" id="3.40.50.2030:FF:000002">
    <property type="entry name" value="Hydroxylamine reductase"/>
    <property type="match status" value="1"/>
</dbReference>
<dbReference type="STRING" id="61595.SAMN05421644_11122"/>
<keyword evidence="5 8" id="KW-0560">Oxidoreductase</keyword>
<evidence type="ECO:0000256" key="8">
    <source>
        <dbReference type="HAMAP-Rule" id="MF_00069"/>
    </source>
</evidence>
<feature type="binding site" evidence="8">
    <location>
        <position position="423"/>
    </location>
    <ligand>
        <name>hybrid [4Fe-2O-2S] cluster</name>
        <dbReference type="ChEBI" id="CHEBI:60519"/>
    </ligand>
</feature>
<dbReference type="Gene3D" id="1.20.1270.20">
    <property type="match status" value="2"/>
</dbReference>
<evidence type="ECO:0000256" key="6">
    <source>
        <dbReference type="ARBA" id="ARBA00023004"/>
    </source>
</evidence>
<evidence type="ECO:0000256" key="2">
    <source>
        <dbReference type="ARBA" id="ARBA00022490"/>
    </source>
</evidence>
<dbReference type="GO" id="GO:0004601">
    <property type="term" value="F:peroxidase activity"/>
    <property type="evidence" value="ECO:0007669"/>
    <property type="project" value="TreeGrafter"/>
</dbReference>
<dbReference type="InterPro" id="IPR011254">
    <property type="entry name" value="Prismane-like_sf"/>
</dbReference>
<dbReference type="NCBIfam" id="NF003658">
    <property type="entry name" value="PRK05290.1"/>
    <property type="match status" value="1"/>
</dbReference>
<feature type="modified residue" description="Cysteine persulfide" evidence="8">
    <location>
        <position position="395"/>
    </location>
</feature>
<dbReference type="GO" id="GO:0042542">
    <property type="term" value="P:response to hydrogen peroxide"/>
    <property type="evidence" value="ECO:0007669"/>
    <property type="project" value="TreeGrafter"/>
</dbReference>
<evidence type="ECO:0000256" key="3">
    <source>
        <dbReference type="ARBA" id="ARBA00022714"/>
    </source>
</evidence>
<keyword evidence="4 8" id="KW-0479">Metal-binding</keyword>
<organism evidence="9 10">
    <name type="scientific">Allochromatium warmingii</name>
    <name type="common">Chromatium warmingii</name>
    <dbReference type="NCBI Taxonomy" id="61595"/>
    <lineage>
        <taxon>Bacteria</taxon>
        <taxon>Pseudomonadati</taxon>
        <taxon>Pseudomonadota</taxon>
        <taxon>Gammaproteobacteria</taxon>
        <taxon>Chromatiales</taxon>
        <taxon>Chromatiaceae</taxon>
        <taxon>Allochromatium</taxon>
    </lineage>
</organism>
<feature type="binding site" evidence="8">
    <location>
        <position position="17"/>
    </location>
    <ligand>
        <name>[2Fe-2S] cluster</name>
        <dbReference type="ChEBI" id="CHEBI:190135"/>
    </ligand>
</feature>
<dbReference type="NCBIfam" id="TIGR01703">
    <property type="entry name" value="hybrid_clust"/>
    <property type="match status" value="1"/>
</dbReference>
<feature type="binding site" evidence="8">
    <location>
        <position position="8"/>
    </location>
    <ligand>
        <name>[2Fe-2S] cluster</name>
        <dbReference type="ChEBI" id="CHEBI:190135"/>
    </ligand>
</feature>
<evidence type="ECO:0000313" key="10">
    <source>
        <dbReference type="Proteomes" id="UP000198672"/>
    </source>
</evidence>
<evidence type="ECO:0000256" key="4">
    <source>
        <dbReference type="ARBA" id="ARBA00022723"/>
    </source>
</evidence>
<dbReference type="PANTHER" id="PTHR30109:SF0">
    <property type="entry name" value="HYDROXYLAMINE REDUCTASE"/>
    <property type="match status" value="1"/>
</dbReference>
<dbReference type="CDD" id="cd01914">
    <property type="entry name" value="HCP"/>
    <property type="match status" value="1"/>
</dbReference>
<keyword evidence="2 8" id="KW-0963">Cytoplasm</keyword>
<dbReference type="GO" id="GO:0005737">
    <property type="term" value="C:cytoplasm"/>
    <property type="evidence" value="ECO:0007669"/>
    <property type="project" value="UniProtKB-SubCell"/>
</dbReference>
<feature type="binding site" evidence="8">
    <location>
        <position position="483"/>
    </location>
    <ligand>
        <name>hybrid [4Fe-2O-2S] cluster</name>
        <dbReference type="ChEBI" id="CHEBI:60519"/>
    </ligand>
</feature>
<dbReference type="InterPro" id="IPR004137">
    <property type="entry name" value="HCP/CODH"/>
</dbReference>
<dbReference type="Pfam" id="PF03063">
    <property type="entry name" value="Prismane"/>
    <property type="match status" value="1"/>
</dbReference>
<dbReference type="SUPFAM" id="SSF56821">
    <property type="entry name" value="Prismane protein-like"/>
    <property type="match status" value="1"/>
</dbReference>
<feature type="binding site" evidence="8">
    <location>
        <position position="23"/>
    </location>
    <ligand>
        <name>[2Fe-2S] cluster</name>
        <dbReference type="ChEBI" id="CHEBI:190135"/>
    </ligand>
</feature>
<comment type="cofactor">
    <cofactor evidence="8">
        <name>hybrid [4Fe-2O-2S] cluster</name>
        <dbReference type="ChEBI" id="CHEBI:60519"/>
    </cofactor>
    <text evidence="8">Binds 1 hybrid [4Fe-2O-2S] cluster.</text>
</comment>
<gene>
    <name evidence="8" type="primary">hcp</name>
    <name evidence="9" type="ORF">SAMN05421644_11122</name>
</gene>
<name>A0A1H3E2R6_ALLWA</name>